<dbReference type="EMBL" id="UETB01000008">
    <property type="protein sequence ID" value="SSA43375.1"/>
    <property type="molecule type" value="Genomic_DNA"/>
</dbReference>
<dbReference type="RefSeq" id="WP_181424624.1">
    <property type="nucleotide sequence ID" value="NZ_QKLZ01000008.1"/>
</dbReference>
<dbReference type="AlphaFoldDB" id="A0A2Y9AGW3"/>
<sequence>MTTTPKAPVGLKARGRRFWKETLEDFELTDGELNLLAEVCRTLDTLDLLAATIAKDGTTTAGSQGQIVMHPAVSEARQQRLALHRLLAALALPDDEGGTISNPRAISGHENARARWLGKDTEAAARRAEGRAG</sequence>
<protein>
    <submittedName>
        <fullName evidence="1">Phage terminase, small subunit</fullName>
    </submittedName>
</protein>
<organism evidence="1 2">
    <name type="scientific">Georgenia satyanarayanai</name>
    <dbReference type="NCBI Taxonomy" id="860221"/>
    <lineage>
        <taxon>Bacteria</taxon>
        <taxon>Bacillati</taxon>
        <taxon>Actinomycetota</taxon>
        <taxon>Actinomycetes</taxon>
        <taxon>Micrococcales</taxon>
        <taxon>Bogoriellaceae</taxon>
        <taxon>Georgenia</taxon>
    </lineage>
</organism>
<evidence type="ECO:0000313" key="2">
    <source>
        <dbReference type="Proteomes" id="UP000250222"/>
    </source>
</evidence>
<dbReference type="Proteomes" id="UP000250222">
    <property type="component" value="Unassembled WGS sequence"/>
</dbReference>
<name>A0A2Y9AGW3_9MICO</name>
<gene>
    <name evidence="1" type="ORF">SAMN05216184_108139</name>
</gene>
<keyword evidence="2" id="KW-1185">Reference proteome</keyword>
<evidence type="ECO:0000313" key="1">
    <source>
        <dbReference type="EMBL" id="SSA43375.1"/>
    </source>
</evidence>
<reference evidence="1 2" key="1">
    <citation type="submission" date="2016-10" db="EMBL/GenBank/DDBJ databases">
        <authorList>
            <person name="Cai Z."/>
        </authorList>
    </citation>
    <scope>NUCLEOTIDE SEQUENCE [LARGE SCALE GENOMIC DNA]</scope>
    <source>
        <strain evidence="1 2">CGMCC 1.10826</strain>
    </source>
</reference>
<accession>A0A2Y9AGW3</accession>
<proteinExistence type="predicted"/>